<dbReference type="AlphaFoldDB" id="A0A3M7PHI4"/>
<accession>A0A3M7PHI4</accession>
<evidence type="ECO:0000313" key="2">
    <source>
        <dbReference type="EMBL" id="RMZ98582.1"/>
    </source>
</evidence>
<feature type="region of interest" description="Disordered" evidence="1">
    <location>
        <begin position="1"/>
        <end position="28"/>
    </location>
</feature>
<proteinExistence type="predicted"/>
<feature type="non-terminal residue" evidence="3">
    <location>
        <position position="1"/>
    </location>
</feature>
<gene>
    <name evidence="2" type="ORF">BpHYR1_021122</name>
    <name evidence="3" type="ORF">BpHYR1_040298</name>
</gene>
<evidence type="ECO:0000313" key="3">
    <source>
        <dbReference type="EMBL" id="RMZ98585.1"/>
    </source>
</evidence>
<keyword evidence="4" id="KW-1185">Reference proteome</keyword>
<organism evidence="3 4">
    <name type="scientific">Brachionus plicatilis</name>
    <name type="common">Marine rotifer</name>
    <name type="synonym">Brachionus muelleri</name>
    <dbReference type="NCBI Taxonomy" id="10195"/>
    <lineage>
        <taxon>Eukaryota</taxon>
        <taxon>Metazoa</taxon>
        <taxon>Spiralia</taxon>
        <taxon>Gnathifera</taxon>
        <taxon>Rotifera</taxon>
        <taxon>Eurotatoria</taxon>
        <taxon>Monogononta</taxon>
        <taxon>Pseudotrocha</taxon>
        <taxon>Ploima</taxon>
        <taxon>Brachionidae</taxon>
        <taxon>Brachionus</taxon>
    </lineage>
</organism>
<name>A0A3M7PHI4_BRAPC</name>
<protein>
    <submittedName>
        <fullName evidence="3">Uncharacterized protein</fullName>
    </submittedName>
</protein>
<evidence type="ECO:0000256" key="1">
    <source>
        <dbReference type="SAM" id="MobiDB-lite"/>
    </source>
</evidence>
<comment type="caution">
    <text evidence="3">The sequence shown here is derived from an EMBL/GenBank/DDBJ whole genome shotgun (WGS) entry which is preliminary data.</text>
</comment>
<dbReference type="EMBL" id="REGN01010684">
    <property type="protein sequence ID" value="RMZ98582.1"/>
    <property type="molecule type" value="Genomic_DNA"/>
</dbReference>
<reference evidence="3 4" key="1">
    <citation type="journal article" date="2018" name="Sci. Rep.">
        <title>Genomic signatures of local adaptation to the degree of environmental predictability in rotifers.</title>
        <authorList>
            <person name="Franch-Gras L."/>
            <person name="Hahn C."/>
            <person name="Garcia-Roger E.M."/>
            <person name="Carmona M.J."/>
            <person name="Serra M."/>
            <person name="Gomez A."/>
        </authorList>
    </citation>
    <scope>NUCLEOTIDE SEQUENCE [LARGE SCALE GENOMIC DNA]</scope>
    <source>
        <strain evidence="3">HYR1</strain>
    </source>
</reference>
<dbReference type="Proteomes" id="UP000276133">
    <property type="component" value="Unassembled WGS sequence"/>
</dbReference>
<sequence>SDEESDEDLPLNSLSSKRQKLFLSEDDE</sequence>
<dbReference type="EMBL" id="REGN01010683">
    <property type="protein sequence ID" value="RMZ98585.1"/>
    <property type="molecule type" value="Genomic_DNA"/>
</dbReference>
<evidence type="ECO:0000313" key="4">
    <source>
        <dbReference type="Proteomes" id="UP000276133"/>
    </source>
</evidence>